<dbReference type="AlphaFoldDB" id="I3SXP7"/>
<proteinExistence type="evidence at transcript level"/>
<evidence type="ECO:0000313" key="1">
    <source>
        <dbReference type="EMBL" id="AFK45039.1"/>
    </source>
</evidence>
<reference evidence="1" key="1">
    <citation type="submission" date="2012-05" db="EMBL/GenBank/DDBJ databases">
        <authorList>
            <person name="Krishnakumar V."/>
            <person name="Cheung F."/>
            <person name="Xiao Y."/>
            <person name="Chan A."/>
            <person name="Moskal W.A."/>
            <person name="Town C.D."/>
        </authorList>
    </citation>
    <scope>NUCLEOTIDE SEQUENCE</scope>
</reference>
<dbReference type="EMBL" id="BT145245">
    <property type="protein sequence ID" value="AFK45039.1"/>
    <property type="molecule type" value="mRNA"/>
</dbReference>
<accession>I3SXP7</accession>
<name>I3SXP7_LOTJA</name>
<organism evidence="1">
    <name type="scientific">Lotus japonicus</name>
    <name type="common">Lotus corniculatus var. japonicus</name>
    <dbReference type="NCBI Taxonomy" id="34305"/>
    <lineage>
        <taxon>Eukaryota</taxon>
        <taxon>Viridiplantae</taxon>
        <taxon>Streptophyta</taxon>
        <taxon>Embryophyta</taxon>
        <taxon>Tracheophyta</taxon>
        <taxon>Spermatophyta</taxon>
        <taxon>Magnoliopsida</taxon>
        <taxon>eudicotyledons</taxon>
        <taxon>Gunneridae</taxon>
        <taxon>Pentapetalae</taxon>
        <taxon>rosids</taxon>
        <taxon>fabids</taxon>
        <taxon>Fabales</taxon>
        <taxon>Fabaceae</taxon>
        <taxon>Papilionoideae</taxon>
        <taxon>50 kb inversion clade</taxon>
        <taxon>NPAAA clade</taxon>
        <taxon>Hologalegina</taxon>
        <taxon>robinioid clade</taxon>
        <taxon>Loteae</taxon>
        <taxon>Lotus</taxon>
    </lineage>
</organism>
<sequence>MLLPEDFNIRFHFGGAIMYEKIRSIALDQKLQEIYNIFRIGKCLLARQVIFYRIYLIFAQFQMFLQIRISQRKSFCKT</sequence>
<protein>
    <submittedName>
        <fullName evidence="1">Uncharacterized protein</fullName>
    </submittedName>
</protein>